<reference evidence="2 3" key="1">
    <citation type="submission" date="2020-04" db="EMBL/GenBank/DDBJ databases">
        <title>Paraburkholderia sp. G-4-1-8 isolated from soil.</title>
        <authorList>
            <person name="Dahal R.H."/>
        </authorList>
    </citation>
    <scope>NUCLEOTIDE SEQUENCE [LARGE SCALE GENOMIC DNA]</scope>
    <source>
        <strain evidence="2 3">G-4-1-8</strain>
    </source>
</reference>
<dbReference type="RefSeq" id="WP_169497630.1">
    <property type="nucleotide sequence ID" value="NZ_JABBFZ010000005.1"/>
</dbReference>
<feature type="domain" description="Imm33-like" evidence="1">
    <location>
        <begin position="8"/>
        <end position="110"/>
    </location>
</feature>
<organism evidence="2 3">
    <name type="scientific">Paraburkholderia antibiotica</name>
    <dbReference type="NCBI Taxonomy" id="2728839"/>
    <lineage>
        <taxon>Bacteria</taxon>
        <taxon>Pseudomonadati</taxon>
        <taxon>Pseudomonadota</taxon>
        <taxon>Betaproteobacteria</taxon>
        <taxon>Burkholderiales</taxon>
        <taxon>Burkholderiaceae</taxon>
        <taxon>Paraburkholderia</taxon>
    </lineage>
</organism>
<dbReference type="Pfam" id="PF24719">
    <property type="entry name" value="Imm33-like"/>
    <property type="match status" value="1"/>
</dbReference>
<gene>
    <name evidence="2" type="ORF">HHL14_10955</name>
</gene>
<evidence type="ECO:0000259" key="1">
    <source>
        <dbReference type="Pfam" id="PF24719"/>
    </source>
</evidence>
<sequence>MNVNLNEQQKNVCSRFGTSFVGCDLNLKVGISRNVKDGVRPLNGLRVTPEGDTCGWYIWAGEKMSEDHDFFVPLHAAHLQDWAPLVLPYLGLPPGWRFRVTEAYEDVWEDKQLLGDEQ</sequence>
<accession>A0A7X9X4N6</accession>
<dbReference type="Proteomes" id="UP000583127">
    <property type="component" value="Unassembled WGS sequence"/>
</dbReference>
<protein>
    <recommendedName>
        <fullName evidence="1">Imm33-like domain-containing protein</fullName>
    </recommendedName>
</protein>
<evidence type="ECO:0000313" key="2">
    <source>
        <dbReference type="EMBL" id="NML31350.1"/>
    </source>
</evidence>
<name>A0A7X9X4N6_9BURK</name>
<dbReference type="EMBL" id="JABBFZ010000005">
    <property type="protein sequence ID" value="NML31350.1"/>
    <property type="molecule type" value="Genomic_DNA"/>
</dbReference>
<keyword evidence="3" id="KW-1185">Reference proteome</keyword>
<comment type="caution">
    <text evidence="2">The sequence shown here is derived from an EMBL/GenBank/DDBJ whole genome shotgun (WGS) entry which is preliminary data.</text>
</comment>
<evidence type="ECO:0000313" key="3">
    <source>
        <dbReference type="Proteomes" id="UP000583127"/>
    </source>
</evidence>
<dbReference type="InterPro" id="IPR056509">
    <property type="entry name" value="Imm33-like"/>
</dbReference>
<proteinExistence type="predicted"/>
<dbReference type="AlphaFoldDB" id="A0A7X9X4N6"/>